<proteinExistence type="inferred from homology"/>
<dbReference type="PANTHER" id="PTHR42879">
    <property type="entry name" value="3-OXOACYL-(ACYL-CARRIER-PROTEIN) REDUCTASE"/>
    <property type="match status" value="1"/>
</dbReference>
<dbReference type="Gene3D" id="3.40.50.720">
    <property type="entry name" value="NAD(P)-binding Rossmann-like Domain"/>
    <property type="match status" value="1"/>
</dbReference>
<dbReference type="InterPro" id="IPR036291">
    <property type="entry name" value="NAD(P)-bd_dom_sf"/>
</dbReference>
<evidence type="ECO:0008006" key="3">
    <source>
        <dbReference type="Google" id="ProtNLM"/>
    </source>
</evidence>
<sequence length="255" mass="26991">MGAAAVLPLVDRTDSSFRRAVEGKVALVTGSGRNLGRAAVLELARQGANVVVNARSNRAEADAVAREAEALGVRAIALLADVGDEQQVIQMVDDALERLGRIDILINNAGFRGSSSIAAMSTEEWRAATAVNYDGPFFCTRAVVPGMISNGYGRIITVSGLNSFHGRPNWSHVCSSKMGAVGMTRALAVELAPNNITVNHVVPGAYVAHPNLSQIPLGRVGLPQELANMYAFLSSEEASYITGQTFHVNGGEVRY</sequence>
<dbReference type="InterPro" id="IPR002347">
    <property type="entry name" value="SDR_fam"/>
</dbReference>
<name>A0A381NXW8_9ZZZZ</name>
<reference evidence="2" key="1">
    <citation type="submission" date="2018-05" db="EMBL/GenBank/DDBJ databases">
        <authorList>
            <person name="Lanie J.A."/>
            <person name="Ng W.-L."/>
            <person name="Kazmierczak K.M."/>
            <person name="Andrzejewski T.M."/>
            <person name="Davidsen T.M."/>
            <person name="Wayne K.J."/>
            <person name="Tettelin H."/>
            <person name="Glass J.I."/>
            <person name="Rusch D."/>
            <person name="Podicherti R."/>
            <person name="Tsui H.-C.T."/>
            <person name="Winkler M.E."/>
        </authorList>
    </citation>
    <scope>NUCLEOTIDE SEQUENCE</scope>
</reference>
<organism evidence="2">
    <name type="scientific">marine metagenome</name>
    <dbReference type="NCBI Taxonomy" id="408172"/>
    <lineage>
        <taxon>unclassified sequences</taxon>
        <taxon>metagenomes</taxon>
        <taxon>ecological metagenomes</taxon>
    </lineage>
</organism>
<dbReference type="Pfam" id="PF13561">
    <property type="entry name" value="adh_short_C2"/>
    <property type="match status" value="1"/>
</dbReference>
<dbReference type="PRINTS" id="PR00080">
    <property type="entry name" value="SDRFAMILY"/>
</dbReference>
<dbReference type="InterPro" id="IPR050259">
    <property type="entry name" value="SDR"/>
</dbReference>
<gene>
    <name evidence="2" type="ORF">METZ01_LOCUS12254</name>
</gene>
<accession>A0A381NXW8</accession>
<dbReference type="AlphaFoldDB" id="A0A381NXW8"/>
<protein>
    <recommendedName>
        <fullName evidence="3">Short-chain dehydrogenase/reductase SDR</fullName>
    </recommendedName>
</protein>
<dbReference type="EMBL" id="UINC01000677">
    <property type="protein sequence ID" value="SUZ59400.1"/>
    <property type="molecule type" value="Genomic_DNA"/>
</dbReference>
<dbReference type="SUPFAM" id="SSF51735">
    <property type="entry name" value="NAD(P)-binding Rossmann-fold domains"/>
    <property type="match status" value="1"/>
</dbReference>
<comment type="similarity">
    <text evidence="1">Belongs to the short-chain dehydrogenases/reductases (SDR) family.</text>
</comment>
<dbReference type="PANTHER" id="PTHR42879:SF2">
    <property type="entry name" value="3-OXOACYL-[ACYL-CARRIER-PROTEIN] REDUCTASE FABG"/>
    <property type="match status" value="1"/>
</dbReference>
<evidence type="ECO:0000256" key="1">
    <source>
        <dbReference type="ARBA" id="ARBA00006484"/>
    </source>
</evidence>
<evidence type="ECO:0000313" key="2">
    <source>
        <dbReference type="EMBL" id="SUZ59400.1"/>
    </source>
</evidence>
<dbReference type="FunFam" id="3.40.50.720:FF:000084">
    <property type="entry name" value="Short-chain dehydrogenase reductase"/>
    <property type="match status" value="1"/>
</dbReference>
<dbReference type="PRINTS" id="PR00081">
    <property type="entry name" value="GDHRDH"/>
</dbReference>